<sequence length="318" mass="34378">MNKKRIIIVTIFIILTIVSLIIGPNMNLIKELFEGNQLAWTNFVYGRIPRTVVIILAASSLSVAGLIMQSVSRNKFISPSTAGTSNAAMLGVLIGYLFLGSQSLSVKFGFAFIFAMASSFVFIFLLNKIKFKNVIYVPLIGMMYGALISAIATFIAHQTNSLQILAGLNLATFSHITLLNSTLLLILIPAMIAAFIFSASFGVVALGEDFSKNLGVNYKFVMAIALIIISAISASTVVVVGPLPFVGLIIPNIVTVYYGDNIKKSIFDIALIGSIFVLLNDIISRLIIFPYEVAVGFTMGITGAIIFLILIFKKGKKI</sequence>
<dbReference type="EMBL" id="FO681347">
    <property type="protein sequence ID" value="CCV64152.1"/>
    <property type="molecule type" value="Genomic_DNA"/>
</dbReference>
<dbReference type="PANTHER" id="PTHR30472:SF27">
    <property type="entry name" value="PETROBACTIN IMPORT SYSTEM PERMEASE PROTEIN YCLN"/>
    <property type="match status" value="1"/>
</dbReference>
<evidence type="ECO:0000256" key="2">
    <source>
        <dbReference type="ARBA" id="ARBA00007935"/>
    </source>
</evidence>
<proteinExistence type="inferred from homology"/>
<feature type="transmembrane region" description="Helical" evidence="8">
    <location>
        <begin position="243"/>
        <end position="259"/>
    </location>
</feature>
<dbReference type="Pfam" id="PF01032">
    <property type="entry name" value="FecCD"/>
    <property type="match status" value="1"/>
</dbReference>
<keyword evidence="6 8" id="KW-1133">Transmembrane helix</keyword>
<comment type="subcellular location">
    <subcellularLocation>
        <location evidence="1">Cell membrane</location>
        <topology evidence="1">Multi-pass membrane protein</topology>
    </subcellularLocation>
</comment>
<dbReference type="GO" id="GO:0022857">
    <property type="term" value="F:transmembrane transporter activity"/>
    <property type="evidence" value="ECO:0007669"/>
    <property type="project" value="InterPro"/>
</dbReference>
<keyword evidence="5 8" id="KW-0812">Transmembrane</keyword>
<feature type="transmembrane region" description="Helical" evidence="8">
    <location>
        <begin position="266"/>
        <end position="288"/>
    </location>
</feature>
<dbReference type="GO" id="GO:0033214">
    <property type="term" value="P:siderophore-iron import into cell"/>
    <property type="evidence" value="ECO:0007669"/>
    <property type="project" value="TreeGrafter"/>
</dbReference>
<dbReference type="OrthoDB" id="9811975at2"/>
<name>U4KKJ8_ALTPJ</name>
<feature type="transmembrane region" description="Helical" evidence="8">
    <location>
        <begin position="7"/>
        <end position="28"/>
    </location>
</feature>
<dbReference type="KEGG" id="apal:BN85405750"/>
<feature type="transmembrane region" description="Helical" evidence="8">
    <location>
        <begin position="48"/>
        <end position="68"/>
    </location>
</feature>
<dbReference type="InterPro" id="IPR037294">
    <property type="entry name" value="ABC_BtuC-like"/>
</dbReference>
<evidence type="ECO:0000256" key="6">
    <source>
        <dbReference type="ARBA" id="ARBA00022989"/>
    </source>
</evidence>
<keyword evidence="3" id="KW-0813">Transport</keyword>
<dbReference type="RefSeq" id="WP_026657846.1">
    <property type="nucleotide sequence ID" value="NC_022538.1"/>
</dbReference>
<dbReference type="CDD" id="cd06550">
    <property type="entry name" value="TM_ABC_iron-siderophores_like"/>
    <property type="match status" value="1"/>
</dbReference>
<dbReference type="InterPro" id="IPR000522">
    <property type="entry name" value="ABC_transptr_permease_BtuC"/>
</dbReference>
<dbReference type="STRING" id="1318466.BN85405750"/>
<evidence type="ECO:0000256" key="4">
    <source>
        <dbReference type="ARBA" id="ARBA00022475"/>
    </source>
</evidence>
<evidence type="ECO:0000256" key="1">
    <source>
        <dbReference type="ARBA" id="ARBA00004651"/>
    </source>
</evidence>
<keyword evidence="7 8" id="KW-0472">Membrane</keyword>
<dbReference type="Gene3D" id="1.10.3470.10">
    <property type="entry name" value="ABC transporter involved in vitamin B12 uptake, BtuC"/>
    <property type="match status" value="1"/>
</dbReference>
<feature type="transmembrane region" description="Helical" evidence="8">
    <location>
        <begin position="294"/>
        <end position="312"/>
    </location>
</feature>
<reference evidence="9 10" key="1">
    <citation type="journal article" date="2013" name="J. Mol. Microbiol. Biotechnol.">
        <title>Analysis of the Complete Genomes of Acholeplasma brassicae , A. palmae and A. laidlawii and Their Comparison to the Obligate Parasites from ' Candidatus Phytoplasma'.</title>
        <authorList>
            <person name="Kube M."/>
            <person name="Siewert C."/>
            <person name="Migdoll A.M."/>
            <person name="Duduk B."/>
            <person name="Holz S."/>
            <person name="Rabus R."/>
            <person name="Seemuller E."/>
            <person name="Mitrovic J."/>
            <person name="Muller I."/>
            <person name="Buttner C."/>
            <person name="Reinhardt R."/>
        </authorList>
    </citation>
    <scope>NUCLEOTIDE SEQUENCE [LARGE SCALE GENOMIC DNA]</scope>
    <source>
        <strain evidence="9 10">J233</strain>
    </source>
</reference>
<keyword evidence="4" id="KW-1003">Cell membrane</keyword>
<accession>U4KKJ8</accession>
<evidence type="ECO:0000256" key="7">
    <source>
        <dbReference type="ARBA" id="ARBA00023136"/>
    </source>
</evidence>
<organism evidence="9 10">
    <name type="scientific">Alteracholeplasma palmae (strain ATCC 49389 / J233)</name>
    <name type="common">Acholeplasma palmae</name>
    <dbReference type="NCBI Taxonomy" id="1318466"/>
    <lineage>
        <taxon>Bacteria</taxon>
        <taxon>Bacillati</taxon>
        <taxon>Mycoplasmatota</taxon>
        <taxon>Mollicutes</taxon>
        <taxon>Acholeplasmatales</taxon>
        <taxon>Acholeplasmataceae</taxon>
        <taxon>Acholeplasma</taxon>
    </lineage>
</organism>
<evidence type="ECO:0000313" key="10">
    <source>
        <dbReference type="Proteomes" id="UP000032740"/>
    </source>
</evidence>
<dbReference type="Proteomes" id="UP000032740">
    <property type="component" value="Chromosome"/>
</dbReference>
<evidence type="ECO:0000256" key="8">
    <source>
        <dbReference type="SAM" id="Phobius"/>
    </source>
</evidence>
<feature type="transmembrane region" description="Helical" evidence="8">
    <location>
        <begin position="80"/>
        <end position="99"/>
    </location>
</feature>
<gene>
    <name evidence="9" type="ORF">BN85405750</name>
</gene>
<dbReference type="GO" id="GO:0005886">
    <property type="term" value="C:plasma membrane"/>
    <property type="evidence" value="ECO:0007669"/>
    <property type="project" value="UniProtKB-SubCell"/>
</dbReference>
<comment type="similarity">
    <text evidence="2">Belongs to the binding-protein-dependent transport system permease family. FecCD subfamily.</text>
</comment>
<feature type="transmembrane region" description="Helical" evidence="8">
    <location>
        <begin position="105"/>
        <end position="127"/>
    </location>
</feature>
<dbReference type="HOGENOM" id="CLU_013016_3_0_14"/>
<protein>
    <submittedName>
        <fullName evidence="9">Iron chelate uptake ABC transporter, permease</fullName>
    </submittedName>
</protein>
<feature type="transmembrane region" description="Helical" evidence="8">
    <location>
        <begin position="176"/>
        <end position="206"/>
    </location>
</feature>
<dbReference type="AlphaFoldDB" id="U4KKJ8"/>
<evidence type="ECO:0000313" key="9">
    <source>
        <dbReference type="EMBL" id="CCV64152.1"/>
    </source>
</evidence>
<dbReference type="PANTHER" id="PTHR30472">
    <property type="entry name" value="FERRIC ENTEROBACTIN TRANSPORT SYSTEM PERMEASE PROTEIN"/>
    <property type="match status" value="1"/>
</dbReference>
<feature type="transmembrane region" description="Helical" evidence="8">
    <location>
        <begin position="134"/>
        <end position="156"/>
    </location>
</feature>
<dbReference type="SUPFAM" id="SSF81345">
    <property type="entry name" value="ABC transporter involved in vitamin B12 uptake, BtuC"/>
    <property type="match status" value="1"/>
</dbReference>
<feature type="transmembrane region" description="Helical" evidence="8">
    <location>
        <begin position="218"/>
        <end position="237"/>
    </location>
</feature>
<keyword evidence="10" id="KW-1185">Reference proteome</keyword>
<evidence type="ECO:0000256" key="5">
    <source>
        <dbReference type="ARBA" id="ARBA00022692"/>
    </source>
</evidence>
<evidence type="ECO:0000256" key="3">
    <source>
        <dbReference type="ARBA" id="ARBA00022448"/>
    </source>
</evidence>